<comment type="caution">
    <text evidence="2">The sequence shown here is derived from an EMBL/GenBank/DDBJ whole genome shotgun (WGS) entry which is preliminary data.</text>
</comment>
<evidence type="ECO:0000313" key="2">
    <source>
        <dbReference type="EMBL" id="KAF7510437.1"/>
    </source>
</evidence>
<accession>A0A8H7ALV5</accession>
<evidence type="ECO:0000313" key="3">
    <source>
        <dbReference type="Proteomes" id="UP000606974"/>
    </source>
</evidence>
<proteinExistence type="predicted"/>
<organism evidence="2 3">
    <name type="scientific">Endocarpon pusillum</name>
    <dbReference type="NCBI Taxonomy" id="364733"/>
    <lineage>
        <taxon>Eukaryota</taxon>
        <taxon>Fungi</taxon>
        <taxon>Dikarya</taxon>
        <taxon>Ascomycota</taxon>
        <taxon>Pezizomycotina</taxon>
        <taxon>Eurotiomycetes</taxon>
        <taxon>Chaetothyriomycetidae</taxon>
        <taxon>Verrucariales</taxon>
        <taxon>Verrucariaceae</taxon>
        <taxon>Endocarpon</taxon>
    </lineage>
</organism>
<protein>
    <submittedName>
        <fullName evidence="2">Uncharacterized protein</fullName>
    </submittedName>
</protein>
<dbReference type="AlphaFoldDB" id="A0A8H7ALV5"/>
<gene>
    <name evidence="2" type="ORF">GJ744_006716</name>
</gene>
<evidence type="ECO:0000256" key="1">
    <source>
        <dbReference type="SAM" id="MobiDB-lite"/>
    </source>
</evidence>
<dbReference type="Proteomes" id="UP000606974">
    <property type="component" value="Unassembled WGS sequence"/>
</dbReference>
<dbReference type="EMBL" id="JAACFV010000030">
    <property type="protein sequence ID" value="KAF7510437.1"/>
    <property type="molecule type" value="Genomic_DNA"/>
</dbReference>
<sequence length="62" mass="7093">MEPLSRLLSRWMARWPITQNNISSKAPLGRGTRKEAKLSRGSSQESKKHKTVKAKQSEESNR</sequence>
<reference evidence="2" key="1">
    <citation type="submission" date="2020-02" db="EMBL/GenBank/DDBJ databases">
        <authorList>
            <person name="Palmer J.M."/>
        </authorList>
    </citation>
    <scope>NUCLEOTIDE SEQUENCE</scope>
    <source>
        <strain evidence="2">EPUS1.4</strain>
        <tissue evidence="2">Thallus</tissue>
    </source>
</reference>
<keyword evidence="3" id="KW-1185">Reference proteome</keyword>
<name>A0A8H7ALV5_9EURO</name>
<feature type="region of interest" description="Disordered" evidence="1">
    <location>
        <begin position="20"/>
        <end position="62"/>
    </location>
</feature>